<evidence type="ECO:0000256" key="11">
    <source>
        <dbReference type="SAM" id="Phobius"/>
    </source>
</evidence>
<evidence type="ECO:0000256" key="8">
    <source>
        <dbReference type="ARBA" id="ARBA00047899"/>
    </source>
</evidence>
<dbReference type="RefSeq" id="WP_058592924.1">
    <property type="nucleotide sequence ID" value="NZ_LDRK01000010.1"/>
</dbReference>
<keyword evidence="11" id="KW-1133">Transmembrane helix</keyword>
<organism evidence="14 15">
    <name type="scientific">Leucobacter chromiiresistens</name>
    <dbReference type="NCBI Taxonomy" id="1079994"/>
    <lineage>
        <taxon>Bacteria</taxon>
        <taxon>Bacillati</taxon>
        <taxon>Actinomycetota</taxon>
        <taxon>Actinomycetes</taxon>
        <taxon>Micrococcales</taxon>
        <taxon>Microbacteriaceae</taxon>
        <taxon>Leucobacter</taxon>
    </lineage>
</organism>
<sequence>MRPAAGITFGGRYELSSRIAVGGMGEVWKATDSIIGRTVAIKILKDEYMGDPGFLERFRAEARHAALVNHEGIANVFDYGEEQGSAYIVMELVPGEPLSAIIDREGRLPANRVLGIVAQTATSLQAAHDAGLVHRDIKPGNLLITPEGRVKITDFGIARIADQVPLTATGQVMGTVQYLAPEQASGHTATAATDIYSLGVVAYECLAGKRPFTGESQVAIAMAQINDTPPDLPTDIPEPVRNLVLACLAKDAAGRPMTAAKLAQAATALHRGDVQLAASYVPQVLGDSQPATMALPQTSVSDAATTALPQTTAMPGALPLEAPSEDETPVDEEPKKKKRSPWTWPLITLLVLLLLIGGGTAIALLNGSNDADTPPTTSTPTRTTTPAETTTPPEPTTGVVDGDEVVGRNVDEAVAYLQGLGFTNVTTAPGNQAPDDQVNLVTSVNPTGSSVPLDEPITLTYNVAYGEAPAPGAPTGPSSVESGASFTVSLPTYVCPTGMQVSNYNVTVSGDGSLASISGTTANLQAKSPDAGGTITVNYTVACQGNGTERVSPASPDLSITVEAPEEEPSAGNGTGGSGNSGANGSGGGNSNPAPGLIGDDR</sequence>
<dbReference type="Gene3D" id="3.30.200.20">
    <property type="entry name" value="Phosphorylase Kinase, domain 1"/>
    <property type="match status" value="1"/>
</dbReference>
<feature type="compositionally biased region" description="Gly residues" evidence="10">
    <location>
        <begin position="573"/>
        <end position="590"/>
    </location>
</feature>
<dbReference type="Pfam" id="PF03793">
    <property type="entry name" value="PASTA"/>
    <property type="match status" value="1"/>
</dbReference>
<feature type="domain" description="Protein kinase" evidence="12">
    <location>
        <begin position="13"/>
        <end position="269"/>
    </location>
</feature>
<dbReference type="OrthoDB" id="9762169at2"/>
<feature type="transmembrane region" description="Helical" evidence="11">
    <location>
        <begin position="344"/>
        <end position="365"/>
    </location>
</feature>
<dbReference type="Gene3D" id="1.10.510.10">
    <property type="entry name" value="Transferase(Phosphotransferase) domain 1"/>
    <property type="match status" value="1"/>
</dbReference>
<proteinExistence type="predicted"/>
<comment type="caution">
    <text evidence="14">The sequence shown here is derived from an EMBL/GenBank/DDBJ whole genome shotgun (WGS) entry which is preliminary data.</text>
</comment>
<dbReference type="PROSITE" id="PS51178">
    <property type="entry name" value="PASTA"/>
    <property type="match status" value="1"/>
</dbReference>
<keyword evidence="7" id="KW-0067">ATP-binding</keyword>
<dbReference type="GO" id="GO:0005524">
    <property type="term" value="F:ATP binding"/>
    <property type="evidence" value="ECO:0007669"/>
    <property type="project" value="UniProtKB-KW"/>
</dbReference>
<dbReference type="InterPro" id="IPR011009">
    <property type="entry name" value="Kinase-like_dom_sf"/>
</dbReference>
<dbReference type="GO" id="GO:0004674">
    <property type="term" value="F:protein serine/threonine kinase activity"/>
    <property type="evidence" value="ECO:0007669"/>
    <property type="project" value="UniProtKB-KW"/>
</dbReference>
<dbReference type="PANTHER" id="PTHR43289:SF6">
    <property type="entry name" value="SERINE_THREONINE-PROTEIN KINASE NEKL-3"/>
    <property type="match status" value="1"/>
</dbReference>
<keyword evidence="3" id="KW-0808">Transferase</keyword>
<feature type="region of interest" description="Disordered" evidence="10">
    <location>
        <begin position="365"/>
        <end position="402"/>
    </location>
</feature>
<dbReference type="EC" id="2.7.11.1" evidence="1"/>
<keyword evidence="11" id="KW-0812">Transmembrane</keyword>
<dbReference type="Gene3D" id="3.30.10.20">
    <property type="match status" value="1"/>
</dbReference>
<dbReference type="FunFam" id="1.10.510.10:FF:000021">
    <property type="entry name" value="Serine/threonine protein kinase"/>
    <property type="match status" value="1"/>
</dbReference>
<comment type="catalytic activity">
    <reaction evidence="8">
        <text>L-threonyl-[protein] + ATP = O-phospho-L-threonyl-[protein] + ADP + H(+)</text>
        <dbReference type="Rhea" id="RHEA:46608"/>
        <dbReference type="Rhea" id="RHEA-COMP:11060"/>
        <dbReference type="Rhea" id="RHEA-COMP:11605"/>
        <dbReference type="ChEBI" id="CHEBI:15378"/>
        <dbReference type="ChEBI" id="CHEBI:30013"/>
        <dbReference type="ChEBI" id="CHEBI:30616"/>
        <dbReference type="ChEBI" id="CHEBI:61977"/>
        <dbReference type="ChEBI" id="CHEBI:456216"/>
        <dbReference type="EC" id="2.7.11.1"/>
    </reaction>
</comment>
<evidence type="ECO:0000256" key="1">
    <source>
        <dbReference type="ARBA" id="ARBA00012513"/>
    </source>
</evidence>
<keyword evidence="4" id="KW-0677">Repeat</keyword>
<dbReference type="Pfam" id="PF00069">
    <property type="entry name" value="Pkinase"/>
    <property type="match status" value="1"/>
</dbReference>
<evidence type="ECO:0000256" key="2">
    <source>
        <dbReference type="ARBA" id="ARBA00022527"/>
    </source>
</evidence>
<evidence type="ECO:0000256" key="10">
    <source>
        <dbReference type="SAM" id="MobiDB-lite"/>
    </source>
</evidence>
<dbReference type="InterPro" id="IPR008271">
    <property type="entry name" value="Ser/Thr_kinase_AS"/>
</dbReference>
<dbReference type="Proteomes" id="UP000070810">
    <property type="component" value="Unassembled WGS sequence"/>
</dbReference>
<comment type="catalytic activity">
    <reaction evidence="9">
        <text>L-seryl-[protein] + ATP = O-phospho-L-seryl-[protein] + ADP + H(+)</text>
        <dbReference type="Rhea" id="RHEA:17989"/>
        <dbReference type="Rhea" id="RHEA-COMP:9863"/>
        <dbReference type="Rhea" id="RHEA-COMP:11604"/>
        <dbReference type="ChEBI" id="CHEBI:15378"/>
        <dbReference type="ChEBI" id="CHEBI:29999"/>
        <dbReference type="ChEBI" id="CHEBI:30616"/>
        <dbReference type="ChEBI" id="CHEBI:83421"/>
        <dbReference type="ChEBI" id="CHEBI:456216"/>
        <dbReference type="EC" id="2.7.11.1"/>
    </reaction>
</comment>
<feature type="region of interest" description="Disordered" evidence="10">
    <location>
        <begin position="547"/>
        <end position="602"/>
    </location>
</feature>
<gene>
    <name evidence="14" type="ORF">NS354_01905</name>
</gene>
<keyword evidence="2 14" id="KW-0723">Serine/threonine-protein kinase</keyword>
<dbReference type="InterPro" id="IPR005543">
    <property type="entry name" value="PASTA_dom"/>
</dbReference>
<dbReference type="AlphaFoldDB" id="A0A147ERP3"/>
<evidence type="ECO:0000256" key="5">
    <source>
        <dbReference type="ARBA" id="ARBA00022741"/>
    </source>
</evidence>
<dbReference type="CDD" id="cd14014">
    <property type="entry name" value="STKc_PknB_like"/>
    <property type="match status" value="1"/>
</dbReference>
<accession>A0A147ERP3</accession>
<evidence type="ECO:0000256" key="6">
    <source>
        <dbReference type="ARBA" id="ARBA00022777"/>
    </source>
</evidence>
<evidence type="ECO:0000256" key="9">
    <source>
        <dbReference type="ARBA" id="ARBA00048679"/>
    </source>
</evidence>
<dbReference type="PROSITE" id="PS00108">
    <property type="entry name" value="PROTEIN_KINASE_ST"/>
    <property type="match status" value="1"/>
</dbReference>
<dbReference type="CDD" id="cd06577">
    <property type="entry name" value="PASTA_pknB"/>
    <property type="match status" value="1"/>
</dbReference>
<keyword evidence="11" id="KW-0472">Membrane</keyword>
<evidence type="ECO:0000256" key="3">
    <source>
        <dbReference type="ARBA" id="ARBA00022679"/>
    </source>
</evidence>
<evidence type="ECO:0000259" key="12">
    <source>
        <dbReference type="PROSITE" id="PS50011"/>
    </source>
</evidence>
<feature type="region of interest" description="Disordered" evidence="10">
    <location>
        <begin position="314"/>
        <end position="339"/>
    </location>
</feature>
<evidence type="ECO:0000256" key="7">
    <source>
        <dbReference type="ARBA" id="ARBA00022840"/>
    </source>
</evidence>
<dbReference type="EMBL" id="LDRK01000010">
    <property type="protein sequence ID" value="KTR87073.1"/>
    <property type="molecule type" value="Genomic_DNA"/>
</dbReference>
<dbReference type="InterPro" id="IPR000719">
    <property type="entry name" value="Prot_kinase_dom"/>
</dbReference>
<feature type="domain" description="PASTA" evidence="13">
    <location>
        <begin position="396"/>
        <end position="463"/>
    </location>
</feature>
<name>A0A147ERP3_9MICO</name>
<dbReference type="GO" id="GO:0045717">
    <property type="term" value="P:negative regulation of fatty acid biosynthetic process"/>
    <property type="evidence" value="ECO:0007669"/>
    <property type="project" value="UniProtKB-ARBA"/>
</dbReference>
<protein>
    <recommendedName>
        <fullName evidence="1">non-specific serine/threonine protein kinase</fullName>
        <ecNumber evidence="1">2.7.11.1</ecNumber>
    </recommendedName>
</protein>
<reference evidence="14 15" key="1">
    <citation type="journal article" date="2016" name="Front. Microbiol.">
        <title>Genomic Resource of Rice Seed Associated Bacteria.</title>
        <authorList>
            <person name="Midha S."/>
            <person name="Bansal K."/>
            <person name="Sharma S."/>
            <person name="Kumar N."/>
            <person name="Patil P.P."/>
            <person name="Chaudhry V."/>
            <person name="Patil P.B."/>
        </authorList>
    </citation>
    <scope>NUCLEOTIDE SEQUENCE [LARGE SCALE GENOMIC DNA]</scope>
    <source>
        <strain evidence="14 15">NS354</strain>
    </source>
</reference>
<keyword evidence="5" id="KW-0547">Nucleotide-binding</keyword>
<evidence type="ECO:0000259" key="13">
    <source>
        <dbReference type="PROSITE" id="PS51178"/>
    </source>
</evidence>
<feature type="compositionally biased region" description="Low complexity" evidence="10">
    <location>
        <begin position="373"/>
        <end position="400"/>
    </location>
</feature>
<dbReference type="FunFam" id="3.30.200.20:FF:000035">
    <property type="entry name" value="Serine/threonine protein kinase Stk1"/>
    <property type="match status" value="1"/>
</dbReference>
<keyword evidence="6 14" id="KW-0418">Kinase</keyword>
<dbReference type="SMART" id="SM00220">
    <property type="entry name" value="S_TKc"/>
    <property type="match status" value="1"/>
</dbReference>
<keyword evidence="15" id="KW-1185">Reference proteome</keyword>
<dbReference type="SUPFAM" id="SSF56112">
    <property type="entry name" value="Protein kinase-like (PK-like)"/>
    <property type="match status" value="1"/>
</dbReference>
<dbReference type="PATRIC" id="fig|1079994.3.peg.78"/>
<dbReference type="PROSITE" id="PS50011">
    <property type="entry name" value="PROTEIN_KINASE_DOM"/>
    <property type="match status" value="1"/>
</dbReference>
<dbReference type="PANTHER" id="PTHR43289">
    <property type="entry name" value="MITOGEN-ACTIVATED PROTEIN KINASE KINASE KINASE 20-RELATED"/>
    <property type="match status" value="1"/>
</dbReference>
<evidence type="ECO:0000256" key="4">
    <source>
        <dbReference type="ARBA" id="ARBA00022737"/>
    </source>
</evidence>
<evidence type="ECO:0000313" key="15">
    <source>
        <dbReference type="Proteomes" id="UP000070810"/>
    </source>
</evidence>
<evidence type="ECO:0000313" key="14">
    <source>
        <dbReference type="EMBL" id="KTR87073.1"/>
    </source>
</evidence>